<evidence type="ECO:0000313" key="4">
    <source>
        <dbReference type="Proteomes" id="UP001152523"/>
    </source>
</evidence>
<dbReference type="AlphaFoldDB" id="A0AAV0F6P9"/>
<sequence>MFKEVLEFYALIYGYSCTHLNVTVLDHPDAIQNIYGPQYMLQEFVDMRFTQMDMVDKEHNKVHGDDDDVGGNDGDDDGDAPVDADGYSDGDVDDDYDKQSSLSNNFSF</sequence>
<evidence type="ECO:0000256" key="1">
    <source>
        <dbReference type="SAM" id="MobiDB-lite"/>
    </source>
</evidence>
<proteinExistence type="predicted"/>
<dbReference type="EMBL" id="CAMAPF010000964">
    <property type="protein sequence ID" value="CAH9131176.1"/>
    <property type="molecule type" value="Genomic_DNA"/>
</dbReference>
<feature type="region of interest" description="Disordered" evidence="1">
    <location>
        <begin position="59"/>
        <end position="108"/>
    </location>
</feature>
<comment type="caution">
    <text evidence="3">The sequence shown here is derived from an EMBL/GenBank/DDBJ whole genome shotgun (WGS) entry which is preliminary data.</text>
</comment>
<dbReference type="EMBL" id="CAMAPF010000908">
    <property type="protein sequence ID" value="CAH9118449.1"/>
    <property type="molecule type" value="Genomic_DNA"/>
</dbReference>
<feature type="compositionally biased region" description="Acidic residues" evidence="1">
    <location>
        <begin position="65"/>
        <end position="96"/>
    </location>
</feature>
<gene>
    <name evidence="2" type="ORF">CEPIT_LOCUS22298</name>
    <name evidence="3" type="ORF">CEPIT_LOCUS31209</name>
</gene>
<organism evidence="3 4">
    <name type="scientific">Cuscuta epithymum</name>
    <dbReference type="NCBI Taxonomy" id="186058"/>
    <lineage>
        <taxon>Eukaryota</taxon>
        <taxon>Viridiplantae</taxon>
        <taxon>Streptophyta</taxon>
        <taxon>Embryophyta</taxon>
        <taxon>Tracheophyta</taxon>
        <taxon>Spermatophyta</taxon>
        <taxon>Magnoliopsida</taxon>
        <taxon>eudicotyledons</taxon>
        <taxon>Gunneridae</taxon>
        <taxon>Pentapetalae</taxon>
        <taxon>asterids</taxon>
        <taxon>lamiids</taxon>
        <taxon>Solanales</taxon>
        <taxon>Convolvulaceae</taxon>
        <taxon>Cuscuteae</taxon>
        <taxon>Cuscuta</taxon>
        <taxon>Cuscuta subgen. Cuscuta</taxon>
    </lineage>
</organism>
<evidence type="ECO:0000313" key="2">
    <source>
        <dbReference type="EMBL" id="CAH9118449.1"/>
    </source>
</evidence>
<keyword evidence="4" id="KW-1185">Reference proteome</keyword>
<accession>A0AAV0F6P9</accession>
<name>A0AAV0F6P9_9ASTE</name>
<dbReference type="Proteomes" id="UP001152523">
    <property type="component" value="Unassembled WGS sequence"/>
</dbReference>
<reference evidence="3" key="1">
    <citation type="submission" date="2022-07" db="EMBL/GenBank/DDBJ databases">
        <authorList>
            <person name="Macas J."/>
            <person name="Novak P."/>
            <person name="Neumann P."/>
        </authorList>
    </citation>
    <scope>NUCLEOTIDE SEQUENCE</scope>
</reference>
<evidence type="ECO:0000313" key="3">
    <source>
        <dbReference type="EMBL" id="CAH9131176.1"/>
    </source>
</evidence>
<feature type="compositionally biased region" description="Polar residues" evidence="1">
    <location>
        <begin position="99"/>
        <end position="108"/>
    </location>
</feature>
<protein>
    <submittedName>
        <fullName evidence="3">Uncharacterized protein</fullName>
    </submittedName>
</protein>